<evidence type="ECO:0000259" key="2">
    <source>
        <dbReference type="Pfam" id="PF20597"/>
    </source>
</evidence>
<dbReference type="HOGENOM" id="CLU_1119630_0_0_7"/>
<evidence type="ECO:0000313" key="6">
    <source>
        <dbReference type="Proteomes" id="UP000032702"/>
    </source>
</evidence>
<sequence>MDRPGQWALCALHALAAKDAQSLRRELPALLQASDEHLLARLPLPQEPGESSGPHPAQIPPPLTLPRSKRTSRRGCRSRRVPTCLLALQVRANGRPRAAHHPRRSRLTHAFRIFVRSSESWGGIMLRGTASGVNVFKVPASAFASAKVLSIEAPAGSLAVINIQGIAASFSGFGHSFSGGIDQHGVLFNFVDASSISAEGYGFWGTVLAPLAHVSFSNGSFDGGFYARSLTGNAEGHLNVLHDRDICP</sequence>
<dbReference type="KEGG" id="sur:STAUR_3821"/>
<evidence type="ECO:0000313" key="5">
    <source>
        <dbReference type="Proteomes" id="UP000001351"/>
    </source>
</evidence>
<dbReference type="Proteomes" id="UP000032702">
    <property type="component" value="Unassembled WGS sequence"/>
</dbReference>
<dbReference type="Pfam" id="PF20597">
    <property type="entry name" value="pAdhesive_15"/>
    <property type="match status" value="1"/>
</dbReference>
<protein>
    <submittedName>
        <fullName evidence="3">Conserved uncharacterized protein</fullName>
    </submittedName>
</protein>
<dbReference type="OrthoDB" id="5480856at2"/>
<dbReference type="STRING" id="378806.STAUR_3821"/>
<dbReference type="AlphaFoldDB" id="Q08RB5"/>
<dbReference type="EMBL" id="CP002271">
    <property type="protein sequence ID" value="ADO71609.1"/>
    <property type="molecule type" value="Genomic_DNA"/>
</dbReference>
<feature type="domain" description="Choice-of-anchor A" evidence="2">
    <location>
        <begin position="118"/>
        <end position="238"/>
    </location>
</feature>
<proteinExistence type="predicted"/>
<dbReference type="Proteomes" id="UP000001351">
    <property type="component" value="Chromosome"/>
</dbReference>
<dbReference type="EMBL" id="AAMD01000189">
    <property type="protein sequence ID" value="EAU63020.1"/>
    <property type="molecule type" value="Genomic_DNA"/>
</dbReference>
<keyword evidence="5" id="KW-1185">Reference proteome</keyword>
<feature type="region of interest" description="Disordered" evidence="1">
    <location>
        <begin position="44"/>
        <end position="78"/>
    </location>
</feature>
<evidence type="ECO:0000256" key="1">
    <source>
        <dbReference type="SAM" id="MobiDB-lite"/>
    </source>
</evidence>
<dbReference type="eggNOG" id="COG1361">
    <property type="taxonomic scope" value="Bacteria"/>
</dbReference>
<evidence type="ECO:0000313" key="3">
    <source>
        <dbReference type="EMBL" id="ADO71609.1"/>
    </source>
</evidence>
<feature type="compositionally biased region" description="Basic residues" evidence="1">
    <location>
        <begin position="67"/>
        <end position="78"/>
    </location>
</feature>
<reference evidence="3 5" key="2">
    <citation type="journal article" date="2011" name="Mol. Biol. Evol.">
        <title>Comparative genomic analysis of fruiting body formation in Myxococcales.</title>
        <authorList>
            <person name="Huntley S."/>
            <person name="Hamann N."/>
            <person name="Wegener-Feldbrugge S."/>
            <person name="Treuner-Lange A."/>
            <person name="Kube M."/>
            <person name="Reinhardt R."/>
            <person name="Klages S."/>
            <person name="Muller R."/>
            <person name="Ronning C.M."/>
            <person name="Nierman W.C."/>
            <person name="Sogaard-Andersen L."/>
        </authorList>
    </citation>
    <scope>NUCLEOTIDE SEQUENCE [LARGE SCALE GENOMIC DNA]</scope>
    <source>
        <strain evidence="3 5">DW4/3-1</strain>
    </source>
</reference>
<name>Q08RB5_STIAD</name>
<reference evidence="4 6" key="1">
    <citation type="submission" date="2006-04" db="EMBL/GenBank/DDBJ databases">
        <authorList>
            <person name="Nierman W.C."/>
        </authorList>
    </citation>
    <scope>NUCLEOTIDE SEQUENCE [LARGE SCALE GENOMIC DNA]</scope>
    <source>
        <strain evidence="4 6">DW4/3-1</strain>
    </source>
</reference>
<gene>
    <name evidence="3" type="ordered locus">STAUR_3821</name>
    <name evidence="4" type="ORF">STIAU_2453</name>
</gene>
<accession>Q08RB5</accession>
<evidence type="ECO:0000313" key="4">
    <source>
        <dbReference type="EMBL" id="EAU63020.1"/>
    </source>
</evidence>
<dbReference type="NCBIfam" id="TIGR04215">
    <property type="entry name" value="choice_anch_A"/>
    <property type="match status" value="1"/>
</dbReference>
<organism evidence="4 6">
    <name type="scientific">Stigmatella aurantiaca (strain DW4/3-1)</name>
    <dbReference type="NCBI Taxonomy" id="378806"/>
    <lineage>
        <taxon>Bacteria</taxon>
        <taxon>Pseudomonadati</taxon>
        <taxon>Myxococcota</taxon>
        <taxon>Myxococcia</taxon>
        <taxon>Myxococcales</taxon>
        <taxon>Cystobacterineae</taxon>
        <taxon>Archangiaceae</taxon>
        <taxon>Stigmatella</taxon>
    </lineage>
</organism>
<dbReference type="eggNOG" id="COG2186">
    <property type="taxonomic scope" value="Bacteria"/>
</dbReference>
<dbReference type="InterPro" id="IPR026588">
    <property type="entry name" value="Choice_anch_A"/>
</dbReference>